<dbReference type="HOGENOM" id="CLU_034346_0_0_4"/>
<feature type="chain" id="PRO_5003275560" evidence="6">
    <location>
        <begin position="29"/>
        <end position="391"/>
    </location>
</feature>
<feature type="domain" description="LD-carboxypeptidase N-terminal" evidence="7">
    <location>
        <begin position="60"/>
        <end position="182"/>
    </location>
</feature>
<evidence type="ECO:0000313" key="9">
    <source>
        <dbReference type="EMBL" id="EGF10406.1"/>
    </source>
</evidence>
<dbReference type="InterPro" id="IPR040449">
    <property type="entry name" value="Peptidase_S66_N"/>
</dbReference>
<dbReference type="GO" id="GO:0106415">
    <property type="term" value="F:muramoyltetrapeptide carboxypeptidase activity"/>
    <property type="evidence" value="ECO:0007669"/>
    <property type="project" value="UniProtKB-EC"/>
</dbReference>
<dbReference type="InterPro" id="IPR006311">
    <property type="entry name" value="TAT_signal"/>
</dbReference>
<sequence length="391" mass="41494">MFEMTWQISRRNLFRASAAMAGAGVLQACTGGVPAAQPSVAANPKPPAAPVRRTDGNVLRIVAPSGFAPDPARAQTGIERLQNAGFVVENQAAAFRRHQRFAGSDAERTADVQDVASGRAATPKVMMGLRGGYGAQRLLPHIDFASLAARMREHATLFFGFSDVCALQLALLAKGGYPSFAGPMVYSEFGKPIPGSYTMDSFVQCASNSGYTVSVSAFGRENVNIGGTLWGGNLSVLAALAGSPYLPDIKGGILFLEDVGEQPYRIERMLQTLLLAGVLQKQQAIVFGDFRMGNIRDVYDGGYDFNAVIQAVSRMARVPVLTGFPFGHIANKTTFPLGAQAQIRSAGGGYTVAFSDYPTLDKNGLNLDSLLPQLDFTGGAAASPEEKTDLE</sequence>
<evidence type="ECO:0000256" key="6">
    <source>
        <dbReference type="SAM" id="SignalP"/>
    </source>
</evidence>
<dbReference type="PANTHER" id="PTHR30237">
    <property type="entry name" value="MURAMOYLTETRAPEPTIDE CARBOXYPEPTIDASE"/>
    <property type="match status" value="1"/>
</dbReference>
<dbReference type="InterPro" id="IPR040921">
    <property type="entry name" value="Peptidase_S66C"/>
</dbReference>
<dbReference type="InterPro" id="IPR029062">
    <property type="entry name" value="Class_I_gatase-like"/>
</dbReference>
<keyword evidence="6" id="KW-0732">Signal</keyword>
<dbReference type="STRING" id="267212.GCA_001063965_00149"/>
<proteinExistence type="inferred from homology"/>
<evidence type="ECO:0000313" key="10">
    <source>
        <dbReference type="Proteomes" id="UP000004105"/>
    </source>
</evidence>
<dbReference type="CDD" id="cd07025">
    <property type="entry name" value="Peptidase_S66"/>
    <property type="match status" value="1"/>
</dbReference>
<keyword evidence="5" id="KW-0720">Serine protease</keyword>
<dbReference type="EMBL" id="AFAY01000042">
    <property type="protein sequence ID" value="EGF10406.1"/>
    <property type="molecule type" value="Genomic_DNA"/>
</dbReference>
<dbReference type="SUPFAM" id="SSF52317">
    <property type="entry name" value="Class I glutamine amidotransferase-like"/>
    <property type="match status" value="1"/>
</dbReference>
<keyword evidence="4 9" id="KW-0378">Hydrolase</keyword>
<evidence type="ECO:0000259" key="8">
    <source>
        <dbReference type="Pfam" id="PF17676"/>
    </source>
</evidence>
<dbReference type="SUPFAM" id="SSF141986">
    <property type="entry name" value="LD-carboxypeptidase A C-terminal domain-like"/>
    <property type="match status" value="1"/>
</dbReference>
<dbReference type="GO" id="GO:0008236">
    <property type="term" value="F:serine-type peptidase activity"/>
    <property type="evidence" value="ECO:0007669"/>
    <property type="project" value="UniProtKB-KW"/>
</dbReference>
<feature type="domain" description="LD-carboxypeptidase C-terminal" evidence="8">
    <location>
        <begin position="227"/>
        <end position="343"/>
    </location>
</feature>
<evidence type="ECO:0000256" key="1">
    <source>
        <dbReference type="ARBA" id="ARBA00010233"/>
    </source>
</evidence>
<evidence type="ECO:0000256" key="2">
    <source>
        <dbReference type="ARBA" id="ARBA00022645"/>
    </source>
</evidence>
<dbReference type="PROSITE" id="PS51318">
    <property type="entry name" value="TAT"/>
    <property type="match status" value="1"/>
</dbReference>
<evidence type="ECO:0000256" key="3">
    <source>
        <dbReference type="ARBA" id="ARBA00022670"/>
    </source>
</evidence>
<dbReference type="InterPro" id="IPR027478">
    <property type="entry name" value="LdcA_N"/>
</dbReference>
<dbReference type="Pfam" id="PF02016">
    <property type="entry name" value="Peptidase_S66"/>
    <property type="match status" value="1"/>
</dbReference>
<evidence type="ECO:0000259" key="7">
    <source>
        <dbReference type="Pfam" id="PF02016"/>
    </source>
</evidence>
<feature type="signal peptide" evidence="6">
    <location>
        <begin position="1"/>
        <end position="28"/>
    </location>
</feature>
<organism evidence="9 10">
    <name type="scientific">Neisseria bacilliformis ATCC BAA-1200</name>
    <dbReference type="NCBI Taxonomy" id="888742"/>
    <lineage>
        <taxon>Bacteria</taxon>
        <taxon>Pseudomonadati</taxon>
        <taxon>Pseudomonadota</taxon>
        <taxon>Betaproteobacteria</taxon>
        <taxon>Neisseriales</taxon>
        <taxon>Neisseriaceae</taxon>
        <taxon>Neisseria</taxon>
    </lineage>
</organism>
<reference evidence="9 10" key="1">
    <citation type="submission" date="2011-02" db="EMBL/GenBank/DDBJ databases">
        <authorList>
            <person name="Muzny D."/>
            <person name="Qin X."/>
            <person name="Deng J."/>
            <person name="Jiang H."/>
            <person name="Liu Y."/>
            <person name="Qu J."/>
            <person name="Song X.-Z."/>
            <person name="Zhang L."/>
            <person name="Thornton R."/>
            <person name="Coyle M."/>
            <person name="Francisco L."/>
            <person name="Jackson L."/>
            <person name="Javaid M."/>
            <person name="Korchina V."/>
            <person name="Kovar C."/>
            <person name="Mata R."/>
            <person name="Mathew T."/>
            <person name="Ngo R."/>
            <person name="Nguyen L."/>
            <person name="Nguyen N."/>
            <person name="Okwuonu G."/>
            <person name="Ongeri F."/>
            <person name="Pham C."/>
            <person name="Simmons D."/>
            <person name="Wilczek-Boney K."/>
            <person name="Hale W."/>
            <person name="Jakkamsetti A."/>
            <person name="Pham P."/>
            <person name="Ruth R."/>
            <person name="San Lucas F."/>
            <person name="Warren J."/>
            <person name="Zhang J."/>
            <person name="Zhao Z."/>
            <person name="Zhou C."/>
            <person name="Zhu D."/>
            <person name="Lee S."/>
            <person name="Bess C."/>
            <person name="Blankenburg K."/>
            <person name="Forbes L."/>
            <person name="Fu Q."/>
            <person name="Gubbala S."/>
            <person name="Hirani K."/>
            <person name="Jayaseelan J.C."/>
            <person name="Lara F."/>
            <person name="Munidasa M."/>
            <person name="Palculict T."/>
            <person name="Patil S."/>
            <person name="Pu L.-L."/>
            <person name="Saada N."/>
            <person name="Tang L."/>
            <person name="Weissenberger G."/>
            <person name="Zhu Y."/>
            <person name="Hemphill L."/>
            <person name="Shang Y."/>
            <person name="Youmans B."/>
            <person name="Ayvaz T."/>
            <person name="Ross M."/>
            <person name="Santibanez J."/>
            <person name="Aqrawi P."/>
            <person name="Gross S."/>
            <person name="Joshi V."/>
            <person name="Fowler G."/>
            <person name="Nazareth L."/>
            <person name="Reid J."/>
            <person name="Worley K."/>
            <person name="Petrosino J."/>
            <person name="Highlander S."/>
            <person name="Gibbs R."/>
        </authorList>
    </citation>
    <scope>NUCLEOTIDE SEQUENCE [LARGE SCALE GENOMIC DNA]</scope>
    <source>
        <strain evidence="9 10">ATCC BAA-1200</strain>
    </source>
</reference>
<dbReference type="EC" id="3.4.17.13" evidence="9"/>
<protein>
    <submittedName>
        <fullName evidence="9">Muramoyltetrapeptide carboxypeptidase</fullName>
        <ecNumber evidence="9">3.4.17.13</ecNumber>
    </submittedName>
</protein>
<dbReference type="AlphaFoldDB" id="F2BE87"/>
<dbReference type="InterPro" id="IPR027461">
    <property type="entry name" value="Carboxypeptidase_A_C_sf"/>
</dbReference>
<gene>
    <name evidence="9" type="primary">idcA</name>
    <name evidence="9" type="ORF">HMPREF9123_2043</name>
</gene>
<dbReference type="Gene3D" id="3.50.30.60">
    <property type="entry name" value="LD-carboxypeptidase A C-terminal domain-like"/>
    <property type="match status" value="1"/>
</dbReference>
<comment type="similarity">
    <text evidence="1">Belongs to the peptidase S66 family.</text>
</comment>
<keyword evidence="2 9" id="KW-0121">Carboxypeptidase</keyword>
<evidence type="ECO:0000256" key="5">
    <source>
        <dbReference type="ARBA" id="ARBA00022825"/>
    </source>
</evidence>
<comment type="caution">
    <text evidence="9">The sequence shown here is derived from an EMBL/GenBank/DDBJ whole genome shotgun (WGS) entry which is preliminary data.</text>
</comment>
<dbReference type="GO" id="GO:0006508">
    <property type="term" value="P:proteolysis"/>
    <property type="evidence" value="ECO:0007669"/>
    <property type="project" value="UniProtKB-KW"/>
</dbReference>
<dbReference type="InterPro" id="IPR003507">
    <property type="entry name" value="S66_fam"/>
</dbReference>
<name>F2BE87_9NEIS</name>
<dbReference type="PANTHER" id="PTHR30237:SF2">
    <property type="entry name" value="MUREIN TETRAPEPTIDE CARBOXYPEPTIDASE"/>
    <property type="match status" value="1"/>
</dbReference>
<dbReference type="Pfam" id="PF17676">
    <property type="entry name" value="Peptidase_S66C"/>
    <property type="match status" value="1"/>
</dbReference>
<accession>F2BE87</accession>
<dbReference type="MEROPS" id="S66.002"/>
<keyword evidence="3" id="KW-0645">Protease</keyword>
<keyword evidence="10" id="KW-1185">Reference proteome</keyword>
<dbReference type="Proteomes" id="UP000004105">
    <property type="component" value="Unassembled WGS sequence"/>
</dbReference>
<dbReference type="Gene3D" id="3.40.50.10740">
    <property type="entry name" value="Class I glutamine amidotransferase-like"/>
    <property type="match status" value="1"/>
</dbReference>
<evidence type="ECO:0000256" key="4">
    <source>
        <dbReference type="ARBA" id="ARBA00022801"/>
    </source>
</evidence>